<accession>V2V550</accession>
<protein>
    <submittedName>
        <fullName evidence="1">Uncharacterized protein</fullName>
    </submittedName>
</protein>
<gene>
    <name evidence="1" type="ORF">F990_00284</name>
</gene>
<dbReference type="PATRIC" id="fig|1120928.5.peg.296"/>
<dbReference type="AlphaFoldDB" id="V2V550"/>
<proteinExistence type="predicted"/>
<dbReference type="STRING" id="202955.GCA_000759995_03049"/>
<keyword evidence="2" id="KW-1185">Reference proteome</keyword>
<reference evidence="1 2" key="1">
    <citation type="submission" date="2013-10" db="EMBL/GenBank/DDBJ databases">
        <title>The Genome Sequence of Acinetobacter tjernbergiae CIP107465.</title>
        <authorList>
            <consortium name="The Broad Institute Genomics Platform"/>
            <consortium name="The Broad Institute Genome Sequencing Center for Infectious Disease"/>
            <person name="Cerqueira G."/>
            <person name="Feldgarden M."/>
            <person name="Courvalin P."/>
            <person name="Grillot-Courvalin C."/>
            <person name="Clermont D."/>
            <person name="Rocha E."/>
            <person name="Yoon E.-J."/>
            <person name="Nemec A."/>
            <person name="Young S.K."/>
            <person name="Zeng Q."/>
            <person name="Gargeya S."/>
            <person name="Fitzgerald M."/>
            <person name="Abouelleil A."/>
            <person name="Alvarado L."/>
            <person name="Berlin A.M."/>
            <person name="Chapman S.B."/>
            <person name="Gainer-Dewar J."/>
            <person name="Goldberg J."/>
            <person name="Gnerre S."/>
            <person name="Griggs A."/>
            <person name="Gujja S."/>
            <person name="Hansen M."/>
            <person name="Howarth C."/>
            <person name="Imamovic A."/>
            <person name="Ireland A."/>
            <person name="Larimer J."/>
            <person name="McCowan C."/>
            <person name="Murphy C."/>
            <person name="Pearson M."/>
            <person name="Poon T.W."/>
            <person name="Priest M."/>
            <person name="Roberts A."/>
            <person name="Saif S."/>
            <person name="Shea T."/>
            <person name="Sykes S."/>
            <person name="Wortman J."/>
            <person name="Nusbaum C."/>
            <person name="Birren B."/>
        </authorList>
    </citation>
    <scope>NUCLEOTIDE SEQUENCE [LARGE SCALE GENOMIC DNA]</scope>
    <source>
        <strain evidence="1 2">CIP 107465</strain>
    </source>
</reference>
<dbReference type="Proteomes" id="UP000017404">
    <property type="component" value="Unassembled WGS sequence"/>
</dbReference>
<evidence type="ECO:0000313" key="2">
    <source>
        <dbReference type="Proteomes" id="UP000017404"/>
    </source>
</evidence>
<organism evidence="1 2">
    <name type="scientific">Acinetobacter tjernbergiae DSM 14971 = CIP 107465</name>
    <dbReference type="NCBI Taxonomy" id="1120928"/>
    <lineage>
        <taxon>Bacteria</taxon>
        <taxon>Pseudomonadati</taxon>
        <taxon>Pseudomonadota</taxon>
        <taxon>Gammaproteobacteria</taxon>
        <taxon>Moraxellales</taxon>
        <taxon>Moraxellaceae</taxon>
        <taxon>Acinetobacter</taxon>
    </lineage>
</organism>
<sequence length="81" mass="9546">MSKLSGLLIFQTFPQFSTKAVDKIVDFFAIDKLFLAENKAYNQIDHFLTTIFNKIKSITYVSQDFYFKKNILIFFAEHSHK</sequence>
<dbReference type="EMBL" id="AYEV01000002">
    <property type="protein sequence ID" value="ESK57367.1"/>
    <property type="molecule type" value="Genomic_DNA"/>
</dbReference>
<evidence type="ECO:0000313" key="1">
    <source>
        <dbReference type="EMBL" id="ESK57367.1"/>
    </source>
</evidence>
<name>V2V550_9GAMM</name>
<comment type="caution">
    <text evidence="1">The sequence shown here is derived from an EMBL/GenBank/DDBJ whole genome shotgun (WGS) entry which is preliminary data.</text>
</comment>